<keyword evidence="4" id="KW-1185">Reference proteome</keyword>
<organism evidence="3 4">
    <name type="scientific">Ferrimonas pelagia</name>
    <dbReference type="NCBI Taxonomy" id="1177826"/>
    <lineage>
        <taxon>Bacteria</taxon>
        <taxon>Pseudomonadati</taxon>
        <taxon>Pseudomonadota</taxon>
        <taxon>Gammaproteobacteria</taxon>
        <taxon>Alteromonadales</taxon>
        <taxon>Ferrimonadaceae</taxon>
        <taxon>Ferrimonas</taxon>
    </lineage>
</organism>
<dbReference type="PANTHER" id="PTHR35340">
    <property type="entry name" value="PQQ ENZYME REPEAT PROTEIN-RELATED"/>
    <property type="match status" value="1"/>
</dbReference>
<dbReference type="Proteomes" id="UP001499988">
    <property type="component" value="Unassembled WGS sequence"/>
</dbReference>
<evidence type="ECO:0000313" key="4">
    <source>
        <dbReference type="Proteomes" id="UP001499988"/>
    </source>
</evidence>
<dbReference type="Gene3D" id="2.60.40.3100">
    <property type="entry name" value="Arylsulphate sulphotransferase monomer, N-terminal domain"/>
    <property type="match status" value="1"/>
</dbReference>
<accession>A0ABP9EJ30</accession>
<dbReference type="InterPro" id="IPR038477">
    <property type="entry name" value="ASST_N_sf"/>
</dbReference>
<feature type="signal peptide" evidence="1">
    <location>
        <begin position="1"/>
        <end position="24"/>
    </location>
</feature>
<protein>
    <submittedName>
        <fullName evidence="3">Aryl-sulfate sulfotransferase</fullName>
    </submittedName>
</protein>
<evidence type="ECO:0000256" key="1">
    <source>
        <dbReference type="SAM" id="SignalP"/>
    </source>
</evidence>
<dbReference type="EMBL" id="BAABJZ010000015">
    <property type="protein sequence ID" value="GAA4879034.1"/>
    <property type="molecule type" value="Genomic_DNA"/>
</dbReference>
<dbReference type="InterPro" id="IPR053143">
    <property type="entry name" value="Arylsulfate_ST"/>
</dbReference>
<feature type="chain" id="PRO_5046966110" evidence="1">
    <location>
        <begin position="25"/>
        <end position="588"/>
    </location>
</feature>
<dbReference type="InterPro" id="IPR010262">
    <property type="entry name" value="Arylsulfotransferase_bact"/>
</dbReference>
<feature type="domain" description="Arylsulfotransferase N-terminal" evidence="2">
    <location>
        <begin position="47"/>
        <end position="133"/>
    </location>
</feature>
<name>A0ABP9EJ30_9GAMM</name>
<dbReference type="InterPro" id="IPR035391">
    <property type="entry name" value="Arylsulfotran_N"/>
</dbReference>
<dbReference type="Pfam" id="PF05935">
    <property type="entry name" value="Arylsulfotrans"/>
    <property type="match status" value="1"/>
</dbReference>
<keyword evidence="1" id="KW-0732">Signal</keyword>
<gene>
    <name evidence="3" type="ORF">GCM10023333_11010</name>
</gene>
<reference evidence="4" key="1">
    <citation type="journal article" date="2019" name="Int. J. Syst. Evol. Microbiol.">
        <title>The Global Catalogue of Microorganisms (GCM) 10K type strain sequencing project: providing services to taxonomists for standard genome sequencing and annotation.</title>
        <authorList>
            <consortium name="The Broad Institute Genomics Platform"/>
            <consortium name="The Broad Institute Genome Sequencing Center for Infectious Disease"/>
            <person name="Wu L."/>
            <person name="Ma J."/>
        </authorList>
    </citation>
    <scope>NUCLEOTIDE SEQUENCE [LARGE SCALE GENOMIC DNA]</scope>
    <source>
        <strain evidence="4">JCM 18401</strain>
    </source>
</reference>
<sequence length="588" mass="65429">MKLSKLSKAVVLCIVASSGFGVMAADDLNSTKKKLFGKSAQGMLGAVQLNPYGLSPLSAVIDRGGVDVEAVKVTVNGRGKDGLDISYDVADTALLTHDGIPVFGLYPDYLNQVDVTYKLNGKMVNEKYKIQTGGLPIKYHNDMVRAFPKVNPVTVAKGFEDRLYWINSTVPANFTSKDIMWANGGALDWNFQSLNCITDTQGDIRWVLDDTSINNAEALDSRGTIMGVHQTANGEIIFGKSQSYYRMDLMGRMITERRLPRGYVDFSHEVRELDNGNYLLRAAKKNYLRPDGVTVTTVRDHILEVDTHGNLVDVWDLNKILDPMRDDFLVALDASAVCLNVDEGKIGETVKIEPDAPFGDHAGVGTGRNWAHVNSIDYDPEDDAIIISPRHQATAIKIGRDKEVKWILGAPEGWEKDLATKVLQPVDAKGKKIKCSYGKCEGDFDWSWSQHTSWLNPTNNTLTVFDNGGGRGFEQPAMPTMNYSRAVEYRIDEDKMTVEQTWEYGKERGFDWYGPITSISEFRPESNTMFIYSASAGLFNKDWTRPILNEIDYDTKEVKVELHIDATGPKEPNYRAVIVSPSAAFSAE</sequence>
<evidence type="ECO:0000313" key="3">
    <source>
        <dbReference type="EMBL" id="GAA4879034.1"/>
    </source>
</evidence>
<evidence type="ECO:0000259" key="2">
    <source>
        <dbReference type="Pfam" id="PF17425"/>
    </source>
</evidence>
<dbReference type="PANTHER" id="PTHR35340:SF10">
    <property type="entry name" value="CYTOPLASMIC PROTEIN"/>
    <property type="match status" value="1"/>
</dbReference>
<proteinExistence type="predicted"/>
<dbReference type="RefSeq" id="WP_345334202.1">
    <property type="nucleotide sequence ID" value="NZ_BAABJZ010000015.1"/>
</dbReference>
<dbReference type="Pfam" id="PF17425">
    <property type="entry name" value="Arylsulfotran_N"/>
    <property type="match status" value="1"/>
</dbReference>
<comment type="caution">
    <text evidence="3">The sequence shown here is derived from an EMBL/GenBank/DDBJ whole genome shotgun (WGS) entry which is preliminary data.</text>
</comment>